<keyword evidence="2" id="KW-1185">Reference proteome</keyword>
<dbReference type="AlphaFoldDB" id="A0A822XVF4"/>
<protein>
    <submittedName>
        <fullName evidence="1">Uncharacterized protein</fullName>
    </submittedName>
</protein>
<proteinExistence type="predicted"/>
<reference evidence="1 2" key="1">
    <citation type="journal article" date="2020" name="Mol. Biol. Evol.">
        <title>Distinct Expression and Methylation Patterns for Genes with Different Fates following a Single Whole-Genome Duplication in Flowering Plants.</title>
        <authorList>
            <person name="Shi T."/>
            <person name="Rahmani R.S."/>
            <person name="Gugger P.F."/>
            <person name="Wang M."/>
            <person name="Li H."/>
            <person name="Zhang Y."/>
            <person name="Li Z."/>
            <person name="Wang Q."/>
            <person name="Van de Peer Y."/>
            <person name="Marchal K."/>
            <person name="Chen J."/>
        </authorList>
    </citation>
    <scope>NUCLEOTIDE SEQUENCE [LARGE SCALE GENOMIC DNA]</scope>
    <source>
        <tissue evidence="1">Leaf</tissue>
    </source>
</reference>
<evidence type="ECO:0000313" key="2">
    <source>
        <dbReference type="Proteomes" id="UP000607653"/>
    </source>
</evidence>
<organism evidence="1 2">
    <name type="scientific">Nelumbo nucifera</name>
    <name type="common">Sacred lotus</name>
    <dbReference type="NCBI Taxonomy" id="4432"/>
    <lineage>
        <taxon>Eukaryota</taxon>
        <taxon>Viridiplantae</taxon>
        <taxon>Streptophyta</taxon>
        <taxon>Embryophyta</taxon>
        <taxon>Tracheophyta</taxon>
        <taxon>Spermatophyta</taxon>
        <taxon>Magnoliopsida</taxon>
        <taxon>Proteales</taxon>
        <taxon>Nelumbonaceae</taxon>
        <taxon>Nelumbo</taxon>
    </lineage>
</organism>
<accession>A0A822XVF4</accession>
<gene>
    <name evidence="1" type="ORF">HUJ06_027078</name>
</gene>
<dbReference type="EMBL" id="DUZY01000001">
    <property type="protein sequence ID" value="DAD25614.1"/>
    <property type="molecule type" value="Genomic_DNA"/>
</dbReference>
<name>A0A822XVF4_NELNU</name>
<dbReference type="Proteomes" id="UP000607653">
    <property type="component" value="Unassembled WGS sequence"/>
</dbReference>
<evidence type="ECO:0000313" key="1">
    <source>
        <dbReference type="EMBL" id="DAD25614.1"/>
    </source>
</evidence>
<sequence length="52" mass="5840">MSHNPGGKGIQRTNLVRLDDRGDWMRMAWGWGPNNKSLGSLQAKFKDVHCTA</sequence>
<comment type="caution">
    <text evidence="1">The sequence shown here is derived from an EMBL/GenBank/DDBJ whole genome shotgun (WGS) entry which is preliminary data.</text>
</comment>